<dbReference type="SUPFAM" id="SSF54556">
    <property type="entry name" value="Chitinase insertion domain"/>
    <property type="match status" value="1"/>
</dbReference>
<dbReference type="Gene3D" id="3.20.20.80">
    <property type="entry name" value="Glycosidases"/>
    <property type="match status" value="1"/>
</dbReference>
<dbReference type="Gene3D" id="3.10.50.10">
    <property type="match status" value="1"/>
</dbReference>
<evidence type="ECO:0000259" key="4">
    <source>
        <dbReference type="PROSITE" id="PS51910"/>
    </source>
</evidence>
<evidence type="ECO:0000256" key="3">
    <source>
        <dbReference type="SAM" id="SignalP"/>
    </source>
</evidence>
<dbReference type="InterPro" id="IPR017853">
    <property type="entry name" value="GH"/>
</dbReference>
<feature type="compositionally biased region" description="Low complexity" evidence="2">
    <location>
        <begin position="375"/>
        <end position="399"/>
    </location>
</feature>
<sequence length="493" mass="54767">MAGCWTLLSVLLLFHYTTAFKLVCHFTNWSQYRTGRGKFTVESIDPFLCTHVVYDFAVIDYYNKLTENESTEKSSYQALAGLKSRNSDLKTLVSVRELSTSEPQFSQMVSTAANRHTFVQSAVIFLRTHDFDGLELDWDYPGNNKDKFTQLCKDLLWAFDNESVGTGRTRLMLSASLTPKPETVSLTTMKIVDFISVKTFDLNSGKVTTHHSPLYSSNNASIDFITQYFLDTKKIPAQKLLLGFPTHARSFTLSTGASSPGSPVSGPANPGPYTLEMGFWSYFETCAFLQGAQVHWIDNQYVPYAVKINHWVGFDNQTSVEAKVSYLSSKRLGGAAVWSMDLDDFAGQFCGQGKYPLISHLKSELSKELNYTTITESPTPETTETQQSTNSPATNASNSGKADSSCINNITVVYPDPSLCMDRADGRYQTQQEPVMTYVCSKGEAYVTECPTVHSRGATASPDGLLLSLLLISLIYGFCVYRQRGENDIFGTN</sequence>
<protein>
    <recommendedName>
        <fullName evidence="4">GH18 domain-containing protein</fullName>
    </recommendedName>
</protein>
<accession>A0AAW0MPY1</accession>
<dbReference type="GO" id="GO:0005975">
    <property type="term" value="P:carbohydrate metabolic process"/>
    <property type="evidence" value="ECO:0007669"/>
    <property type="project" value="InterPro"/>
</dbReference>
<organism evidence="5 6">
    <name type="scientific">Mugilogobius chulae</name>
    <name type="common">yellowstripe goby</name>
    <dbReference type="NCBI Taxonomy" id="88201"/>
    <lineage>
        <taxon>Eukaryota</taxon>
        <taxon>Metazoa</taxon>
        <taxon>Chordata</taxon>
        <taxon>Craniata</taxon>
        <taxon>Vertebrata</taxon>
        <taxon>Euteleostomi</taxon>
        <taxon>Actinopterygii</taxon>
        <taxon>Neopterygii</taxon>
        <taxon>Teleostei</taxon>
        <taxon>Neoteleostei</taxon>
        <taxon>Acanthomorphata</taxon>
        <taxon>Gobiaria</taxon>
        <taxon>Gobiiformes</taxon>
        <taxon>Gobioidei</taxon>
        <taxon>Gobiidae</taxon>
        <taxon>Gobionellinae</taxon>
        <taxon>Mugilogobius</taxon>
    </lineage>
</organism>
<gene>
    <name evidence="5" type="ORF">WMY93_030635</name>
</gene>
<dbReference type="InterPro" id="IPR001223">
    <property type="entry name" value="Glyco_hydro18_cat"/>
</dbReference>
<dbReference type="InterPro" id="IPR029070">
    <property type="entry name" value="Chitinase_insertion_sf"/>
</dbReference>
<dbReference type="PANTHER" id="PTHR11177:SF332">
    <property type="entry name" value="CHITINASE"/>
    <property type="match status" value="1"/>
</dbReference>
<dbReference type="AlphaFoldDB" id="A0AAW0MPY1"/>
<evidence type="ECO:0000313" key="6">
    <source>
        <dbReference type="Proteomes" id="UP001460270"/>
    </source>
</evidence>
<keyword evidence="3" id="KW-0732">Signal</keyword>
<feature type="domain" description="GH18" evidence="4">
    <location>
        <begin position="20"/>
        <end position="368"/>
    </location>
</feature>
<dbReference type="FunFam" id="3.10.50.10:FF:000001">
    <property type="entry name" value="Chitinase 3-like 1"/>
    <property type="match status" value="1"/>
</dbReference>
<dbReference type="PANTHER" id="PTHR11177">
    <property type="entry name" value="CHITINASE"/>
    <property type="match status" value="1"/>
</dbReference>
<feature type="region of interest" description="Disordered" evidence="2">
    <location>
        <begin position="375"/>
        <end position="403"/>
    </location>
</feature>
<dbReference type="PROSITE" id="PS51910">
    <property type="entry name" value="GH18_2"/>
    <property type="match status" value="1"/>
</dbReference>
<dbReference type="GO" id="GO:0008061">
    <property type="term" value="F:chitin binding"/>
    <property type="evidence" value="ECO:0007669"/>
    <property type="project" value="InterPro"/>
</dbReference>
<evidence type="ECO:0000256" key="1">
    <source>
        <dbReference type="ARBA" id="ARBA00023157"/>
    </source>
</evidence>
<keyword evidence="1" id="KW-1015">Disulfide bond</keyword>
<evidence type="ECO:0000313" key="5">
    <source>
        <dbReference type="EMBL" id="KAK7880268.1"/>
    </source>
</evidence>
<feature type="chain" id="PRO_5043822017" description="GH18 domain-containing protein" evidence="3">
    <location>
        <begin position="20"/>
        <end position="493"/>
    </location>
</feature>
<reference evidence="6" key="1">
    <citation type="submission" date="2024-04" db="EMBL/GenBank/DDBJ databases">
        <title>Salinicola lusitanus LLJ914,a marine bacterium isolated from the Okinawa Trough.</title>
        <authorList>
            <person name="Li J."/>
        </authorList>
    </citation>
    <scope>NUCLEOTIDE SEQUENCE [LARGE SCALE GENOMIC DNA]</scope>
</reference>
<keyword evidence="6" id="KW-1185">Reference proteome</keyword>
<proteinExistence type="predicted"/>
<name>A0AAW0MPY1_9GOBI</name>
<dbReference type="InterPro" id="IPR011583">
    <property type="entry name" value="Chitinase_II/V-like_cat"/>
</dbReference>
<dbReference type="GO" id="GO:0005576">
    <property type="term" value="C:extracellular region"/>
    <property type="evidence" value="ECO:0007669"/>
    <property type="project" value="TreeGrafter"/>
</dbReference>
<evidence type="ECO:0000256" key="2">
    <source>
        <dbReference type="SAM" id="MobiDB-lite"/>
    </source>
</evidence>
<dbReference type="EMBL" id="JBBPFD010000119">
    <property type="protein sequence ID" value="KAK7880268.1"/>
    <property type="molecule type" value="Genomic_DNA"/>
</dbReference>
<dbReference type="Proteomes" id="UP001460270">
    <property type="component" value="Unassembled WGS sequence"/>
</dbReference>
<comment type="caution">
    <text evidence="5">The sequence shown here is derived from an EMBL/GenBank/DDBJ whole genome shotgun (WGS) entry which is preliminary data.</text>
</comment>
<dbReference type="SMART" id="SM00636">
    <property type="entry name" value="Glyco_18"/>
    <property type="match status" value="1"/>
</dbReference>
<dbReference type="SUPFAM" id="SSF51445">
    <property type="entry name" value="(Trans)glycosidases"/>
    <property type="match status" value="1"/>
</dbReference>
<dbReference type="InterPro" id="IPR050314">
    <property type="entry name" value="Glycosyl_Hydrlase_18"/>
</dbReference>
<feature type="signal peptide" evidence="3">
    <location>
        <begin position="1"/>
        <end position="19"/>
    </location>
</feature>
<dbReference type="Pfam" id="PF00704">
    <property type="entry name" value="Glyco_hydro_18"/>
    <property type="match status" value="1"/>
</dbReference>